<dbReference type="Gene3D" id="2.30.110.10">
    <property type="entry name" value="Electron Transport, Fmn-binding Protein, Chain A"/>
    <property type="match status" value="1"/>
</dbReference>
<dbReference type="InterPro" id="IPR012349">
    <property type="entry name" value="Split_barrel_FMN-bd"/>
</dbReference>
<dbReference type="AlphaFoldDB" id="A0A229SQB9"/>
<feature type="domain" description="Pyridoxamine 5'-phosphate oxidase N-terminal" evidence="1">
    <location>
        <begin position="3"/>
        <end position="100"/>
    </location>
</feature>
<dbReference type="InterPro" id="IPR024031">
    <property type="entry name" value="MSMEG_5819/OxyR"/>
</dbReference>
<evidence type="ECO:0000313" key="2">
    <source>
        <dbReference type="EMBL" id="OXM61022.1"/>
    </source>
</evidence>
<name>A0A229SQB9_9PSEU</name>
<organism evidence="2 3">
    <name type="scientific">Amycolatopsis vastitatis</name>
    <dbReference type="NCBI Taxonomy" id="1905142"/>
    <lineage>
        <taxon>Bacteria</taxon>
        <taxon>Bacillati</taxon>
        <taxon>Actinomycetota</taxon>
        <taxon>Actinomycetes</taxon>
        <taxon>Pseudonocardiales</taxon>
        <taxon>Pseudonocardiaceae</taxon>
        <taxon>Amycolatopsis</taxon>
    </lineage>
</organism>
<dbReference type="InterPro" id="IPR011576">
    <property type="entry name" value="Pyridox_Oxase_N"/>
</dbReference>
<dbReference type="OrthoDB" id="3693562at2"/>
<gene>
    <name evidence="2" type="ORF">CF165_39825</name>
</gene>
<reference evidence="3" key="1">
    <citation type="submission" date="2017-07" db="EMBL/GenBank/DDBJ databases">
        <title>Comparative genome mining reveals phylogenetic distribution patterns of secondary metabolites in Amycolatopsis.</title>
        <authorList>
            <person name="Adamek M."/>
            <person name="Alanjary M."/>
            <person name="Sales-Ortells H."/>
            <person name="Goodfellow M."/>
            <person name="Bull A.T."/>
            <person name="Kalinowski J."/>
            <person name="Ziemert N."/>
        </authorList>
    </citation>
    <scope>NUCLEOTIDE SEQUENCE [LARGE SCALE GENOMIC DNA]</scope>
    <source>
        <strain evidence="3">H5</strain>
    </source>
</reference>
<keyword evidence="3" id="KW-1185">Reference proteome</keyword>
<dbReference type="NCBIfam" id="TIGR04023">
    <property type="entry name" value="PPOX_MSMEG_5819"/>
    <property type="match status" value="1"/>
</dbReference>
<sequence>MTLTPEQVEYLNSQTLGRLATVDRHGAPQNNPVTFRYNPELGAIDIGGHNLGASRKFRNLAGNNWVAFVVDDIASYQPWRVRCLEIRGRAETLSVAEPLRPGFSTELIRIHPDRILDFGLTAHGAAAPERPQ</sequence>
<dbReference type="SUPFAM" id="SSF50475">
    <property type="entry name" value="FMN-binding split barrel"/>
    <property type="match status" value="1"/>
</dbReference>
<dbReference type="EMBL" id="NMUL01000051">
    <property type="protein sequence ID" value="OXM61022.1"/>
    <property type="molecule type" value="Genomic_DNA"/>
</dbReference>
<accession>A0A229SQB9</accession>
<proteinExistence type="predicted"/>
<evidence type="ECO:0000313" key="3">
    <source>
        <dbReference type="Proteomes" id="UP000215199"/>
    </source>
</evidence>
<protein>
    <submittedName>
        <fullName evidence="2">Pyridoxamine 5'-phosphate oxidase</fullName>
    </submittedName>
</protein>
<comment type="caution">
    <text evidence="2">The sequence shown here is derived from an EMBL/GenBank/DDBJ whole genome shotgun (WGS) entry which is preliminary data.</text>
</comment>
<dbReference type="Proteomes" id="UP000215199">
    <property type="component" value="Unassembled WGS sequence"/>
</dbReference>
<evidence type="ECO:0000259" key="1">
    <source>
        <dbReference type="Pfam" id="PF01243"/>
    </source>
</evidence>
<dbReference type="Pfam" id="PF01243">
    <property type="entry name" value="PNPOx_N"/>
    <property type="match status" value="1"/>
</dbReference>